<keyword evidence="1" id="KW-1133">Transmembrane helix</keyword>
<feature type="transmembrane region" description="Helical" evidence="1">
    <location>
        <begin position="88"/>
        <end position="106"/>
    </location>
</feature>
<feature type="transmembrane region" description="Helical" evidence="1">
    <location>
        <begin position="7"/>
        <end position="26"/>
    </location>
</feature>
<feature type="transmembrane region" description="Helical" evidence="1">
    <location>
        <begin position="161"/>
        <end position="189"/>
    </location>
</feature>
<feature type="transmembrane region" description="Helical" evidence="1">
    <location>
        <begin position="118"/>
        <end position="141"/>
    </location>
</feature>
<sequence length="451" mass="51995">MEVEREAIIFGIIFTLVIAVLILRFGPVDWWGAYYYRNVQNALEQGNTLFYDDLSYLGRNFTYPPVFFQIASEISLLLGATNYESIRLPFHLFVVFVYAVSMYLLFRNFKTWQQRVAGASLFATHAFVMIFSATVTLHVVAYTFMNISLLLLEKRESVLKILSVVFLSVALSAHPTSIVLFPVYVYAVGRFKIDWDRFKNAAITLVTASFLSLIFYLPLFIINGLPYETASNLWGYFLSYGFVGVLYDMQFLLPLVLITSLFAVIRKPFQLAALLLVLAVLVNAFIAFRVNLIVTIMLSFLFPMVFGEKLKDALVLSVFFVFILANMLLIPVLFSGTTRWCRWVYADDMCTKPMQFIDTFTSTGERVAINPEYGHLETYIGQRKVLADLYVEYAPSDKFYAEYNFYEKADPTYLEGYNITLLVLDDTDHLRDIEDADRVYDNGFVHMYRER</sequence>
<dbReference type="Proteomes" id="UP000510821">
    <property type="component" value="Chromosome"/>
</dbReference>
<keyword evidence="1" id="KW-0472">Membrane</keyword>
<evidence type="ECO:0000313" key="2">
    <source>
        <dbReference type="EMBL" id="QLJ53419.1"/>
    </source>
</evidence>
<keyword evidence="1" id="KW-0812">Transmembrane</keyword>
<feature type="transmembrane region" description="Helical" evidence="1">
    <location>
        <begin position="271"/>
        <end position="302"/>
    </location>
</feature>
<reference evidence="3" key="1">
    <citation type="submission" date="2020-07" db="EMBL/GenBank/DDBJ databases">
        <title>Metabolic diversity and evolutionary history of the archaeal phylum ###Micrarchaeota### uncovered from a freshwater lake metagenome.</title>
        <authorList>
            <person name="Kadnikov V.V."/>
            <person name="Savvichev A.S."/>
            <person name="Mardanov A.V."/>
            <person name="Beletsky A.V."/>
            <person name="Chupakov A.V."/>
            <person name="Kokryatskaya N.M."/>
            <person name="Pimenov N.V."/>
            <person name="Ravin N.V."/>
        </authorList>
    </citation>
    <scope>NUCLEOTIDE SEQUENCE [LARGE SCALE GENOMIC DNA]</scope>
</reference>
<evidence type="ECO:0008006" key="4">
    <source>
        <dbReference type="Google" id="ProtNLM"/>
    </source>
</evidence>
<name>A0A7D6BCW1_FERL1</name>
<evidence type="ECO:0000256" key="1">
    <source>
        <dbReference type="SAM" id="Phobius"/>
    </source>
</evidence>
<gene>
    <name evidence="2" type="ORF">Sv326_1244</name>
</gene>
<dbReference type="KEGG" id="flt:Sv326_1244"/>
<feature type="transmembrane region" description="Helical" evidence="1">
    <location>
        <begin position="201"/>
        <end position="222"/>
    </location>
</feature>
<protein>
    <recommendedName>
        <fullName evidence="4">Glycosyltransferase RgtA/B/C/D-like domain-containing protein</fullName>
    </recommendedName>
</protein>
<feature type="transmembrane region" description="Helical" evidence="1">
    <location>
        <begin position="314"/>
        <end position="334"/>
    </location>
</feature>
<dbReference type="EMBL" id="CP058998">
    <property type="protein sequence ID" value="QLJ53419.1"/>
    <property type="molecule type" value="Genomic_DNA"/>
</dbReference>
<accession>A0A7D6BCW1</accession>
<organism evidence="2 3">
    <name type="scientific">Fermentimicrarchaeum limneticum</name>
    <dbReference type="NCBI Taxonomy" id="2795018"/>
    <lineage>
        <taxon>Archaea</taxon>
        <taxon>Candidatus Micrarchaeota</taxon>
        <taxon>Candidatus Fermentimicrarchaeales</taxon>
        <taxon>Candidatus Fermentimicrarchaeaceae</taxon>
        <taxon>Candidatus Fermentimicrarchaeum</taxon>
    </lineage>
</organism>
<dbReference type="AlphaFoldDB" id="A0A7D6BCW1"/>
<proteinExistence type="predicted"/>
<feature type="transmembrane region" description="Helical" evidence="1">
    <location>
        <begin position="234"/>
        <end position="264"/>
    </location>
</feature>
<evidence type="ECO:0000313" key="3">
    <source>
        <dbReference type="Proteomes" id="UP000510821"/>
    </source>
</evidence>